<dbReference type="InterPro" id="IPR003382">
    <property type="entry name" value="Flavoprotein"/>
</dbReference>
<keyword evidence="1 7" id="KW-0637">Prenyltransferase</keyword>
<dbReference type="HAMAP" id="MF_01984">
    <property type="entry name" value="ubiX_pad"/>
    <property type="match status" value="1"/>
</dbReference>
<dbReference type="PANTHER" id="PTHR43374">
    <property type="entry name" value="FLAVIN PRENYLTRANSFERASE"/>
    <property type="match status" value="1"/>
</dbReference>
<dbReference type="Gene3D" id="3.40.50.1950">
    <property type="entry name" value="Flavin prenyltransferase-like"/>
    <property type="match status" value="1"/>
</dbReference>
<dbReference type="Proteomes" id="UP000465601">
    <property type="component" value="Unassembled WGS sequence"/>
</dbReference>
<dbReference type="NCBIfam" id="TIGR00421">
    <property type="entry name" value="ubiX_pad"/>
    <property type="match status" value="1"/>
</dbReference>
<dbReference type="AlphaFoldDB" id="A0A833HPC8"/>
<dbReference type="EMBL" id="WBZB01000017">
    <property type="protein sequence ID" value="KAB3530570.1"/>
    <property type="molecule type" value="Genomic_DNA"/>
</dbReference>
<keyword evidence="4 7" id="KW-0808">Transferase</keyword>
<evidence type="ECO:0000256" key="3">
    <source>
        <dbReference type="ARBA" id="ARBA00022643"/>
    </source>
</evidence>
<dbReference type="GO" id="GO:0016831">
    <property type="term" value="F:carboxy-lyase activity"/>
    <property type="evidence" value="ECO:0007669"/>
    <property type="project" value="TreeGrafter"/>
</dbReference>
<feature type="binding site" evidence="7">
    <location>
        <begin position="9"/>
        <end position="11"/>
    </location>
    <ligand>
        <name>FMN</name>
        <dbReference type="ChEBI" id="CHEBI:58210"/>
    </ligand>
</feature>
<evidence type="ECO:0000313" key="10">
    <source>
        <dbReference type="Proteomes" id="UP000465601"/>
    </source>
</evidence>
<dbReference type="SUPFAM" id="SSF52507">
    <property type="entry name" value="Homo-oligomeric flavin-containing Cys decarboxylases, HFCD"/>
    <property type="match status" value="1"/>
</dbReference>
<keyword evidence="10" id="KW-1185">Reference proteome</keyword>
<gene>
    <name evidence="7" type="primary">ubiX</name>
    <name evidence="9" type="ORF">F8153_06685</name>
</gene>
<evidence type="ECO:0000313" key="9">
    <source>
        <dbReference type="EMBL" id="KAB3530570.1"/>
    </source>
</evidence>
<reference evidence="9 10" key="1">
    <citation type="submission" date="2019-10" db="EMBL/GenBank/DDBJ databases">
        <title>Alkaliphilus serpentinus sp. nov. and Alkaliphilus pronyensis sp. nov., two novel anaerobic alkaliphilic species isolated from the serpentinized-hosted hydrothermal field of the Prony Bay (New Caledonia).</title>
        <authorList>
            <person name="Postec A."/>
        </authorList>
    </citation>
    <scope>NUCLEOTIDE SEQUENCE [LARGE SCALE GENOMIC DNA]</scope>
    <source>
        <strain evidence="9 10">LacT</strain>
    </source>
</reference>
<evidence type="ECO:0000256" key="5">
    <source>
        <dbReference type="ARBA" id="ARBA00050612"/>
    </source>
</evidence>
<keyword evidence="3 7" id="KW-0288">FMN</keyword>
<dbReference type="PANTHER" id="PTHR43374:SF1">
    <property type="entry name" value="FLAVIN PRENYLTRANSFERASE PAD1, MITOCHONDRIAL"/>
    <property type="match status" value="1"/>
</dbReference>
<comment type="catalytic activity">
    <reaction evidence="5 7">
        <text>dimethylallyl phosphate + FMNH2 = prenylated FMNH2 + phosphate</text>
        <dbReference type="Rhea" id="RHEA:37743"/>
        <dbReference type="ChEBI" id="CHEBI:43474"/>
        <dbReference type="ChEBI" id="CHEBI:57618"/>
        <dbReference type="ChEBI" id="CHEBI:87467"/>
        <dbReference type="ChEBI" id="CHEBI:88052"/>
        <dbReference type="EC" id="2.5.1.129"/>
    </reaction>
</comment>
<evidence type="ECO:0000256" key="6">
    <source>
        <dbReference type="ARBA" id="ARBA00060793"/>
    </source>
</evidence>
<protein>
    <recommendedName>
        <fullName evidence="7">Flavin prenyltransferase UbiX</fullName>
        <ecNumber evidence="7">2.5.1.129</ecNumber>
    </recommendedName>
</protein>
<dbReference type="EC" id="2.5.1.129" evidence="7"/>
<evidence type="ECO:0000256" key="1">
    <source>
        <dbReference type="ARBA" id="ARBA00022602"/>
    </source>
</evidence>
<evidence type="ECO:0000256" key="2">
    <source>
        <dbReference type="ARBA" id="ARBA00022630"/>
    </source>
</evidence>
<feature type="domain" description="Flavoprotein" evidence="8">
    <location>
        <begin position="1"/>
        <end position="172"/>
    </location>
</feature>
<comment type="caution">
    <text evidence="9">The sequence shown here is derived from an EMBL/GenBank/DDBJ whole genome shotgun (WGS) entry which is preliminary data.</text>
</comment>
<accession>A0A833HPC8</accession>
<proteinExistence type="inferred from homology"/>
<feature type="binding site" evidence="7">
    <location>
        <position position="167"/>
    </location>
    <ligand>
        <name>dimethylallyl phosphate</name>
        <dbReference type="ChEBI" id="CHEBI:88052"/>
    </ligand>
</feature>
<feature type="binding site" evidence="7">
    <location>
        <position position="121"/>
    </location>
    <ligand>
        <name>FMN</name>
        <dbReference type="ChEBI" id="CHEBI:58210"/>
    </ligand>
</feature>
<keyword evidence="2 7" id="KW-0285">Flavoprotein</keyword>
<dbReference type="InterPro" id="IPR036551">
    <property type="entry name" value="Flavin_trans-like"/>
</dbReference>
<dbReference type="NCBIfam" id="NF004685">
    <property type="entry name" value="PRK06029.1"/>
    <property type="match status" value="1"/>
</dbReference>
<feature type="binding site" evidence="7">
    <location>
        <position position="35"/>
    </location>
    <ligand>
        <name>FMN</name>
        <dbReference type="ChEBI" id="CHEBI:58210"/>
    </ligand>
</feature>
<organism evidence="9 10">
    <name type="scientific">Alkaliphilus serpentinus</name>
    <dbReference type="NCBI Taxonomy" id="1482731"/>
    <lineage>
        <taxon>Bacteria</taxon>
        <taxon>Bacillati</taxon>
        <taxon>Bacillota</taxon>
        <taxon>Clostridia</taxon>
        <taxon>Peptostreptococcales</taxon>
        <taxon>Natronincolaceae</taxon>
        <taxon>Alkaliphilus</taxon>
    </lineage>
</organism>
<comment type="caution">
    <text evidence="7">Lacks conserved residue(s) required for the propagation of feature annotation.</text>
</comment>
<evidence type="ECO:0000256" key="7">
    <source>
        <dbReference type="HAMAP-Rule" id="MF_01984"/>
    </source>
</evidence>
<sequence length="185" mass="20135">MRIVVGISGGSCGIYGVGLLKVLQELNIETHLVVSTMGEYVVKHECGMDLDELKGLATHYHNNKDLAAPISSGSFKTNGMIIIPSSMRTLAAVANGISDNLLTRAADVTIKESRRLVIVPRETPLSVIHLENMLKLAKMGVRIMPAAPGFYHQPETIEEIVSIIVGRALDQLDIEHNLLKRWGGV</sequence>
<evidence type="ECO:0000259" key="8">
    <source>
        <dbReference type="Pfam" id="PF02441"/>
    </source>
</evidence>
<feature type="binding site" evidence="7">
    <location>
        <position position="151"/>
    </location>
    <ligand>
        <name>dimethylallyl phosphate</name>
        <dbReference type="ChEBI" id="CHEBI:88052"/>
    </ligand>
</feature>
<dbReference type="GO" id="GO:0106141">
    <property type="term" value="F:flavin prenyltransferase activity"/>
    <property type="evidence" value="ECO:0007669"/>
    <property type="project" value="UniProtKB-EC"/>
</dbReference>
<name>A0A833HPC8_9FIRM</name>
<dbReference type="OrthoDB" id="9781577at2"/>
<dbReference type="InterPro" id="IPR004507">
    <property type="entry name" value="UbiX-like"/>
</dbReference>
<comment type="similarity">
    <text evidence="6 7">Belongs to the UbiX/PAD1 family.</text>
</comment>
<dbReference type="FunFam" id="3.40.50.1950:FF:000001">
    <property type="entry name" value="Flavin prenyltransferase UbiX"/>
    <property type="match status" value="1"/>
</dbReference>
<evidence type="ECO:0000256" key="4">
    <source>
        <dbReference type="ARBA" id="ARBA00022679"/>
    </source>
</evidence>
<comment type="function">
    <text evidence="7">Flavin prenyltransferase that catalyzes the synthesis of the prenylated FMN cofactor (prenyl-FMN) for 4-hydroxy-3-polyprenylbenzoic acid decarboxylase UbiD. The prenyltransferase is metal-independent and links a dimethylallyl moiety from dimethylallyl monophosphate (DMAP) to the flavin N5 and C6 atoms of FMN.</text>
</comment>
<dbReference type="Pfam" id="PF02441">
    <property type="entry name" value="Flavoprotein"/>
    <property type="match status" value="1"/>
</dbReference>
<feature type="binding site" evidence="7">
    <location>
        <begin position="86"/>
        <end position="89"/>
    </location>
    <ligand>
        <name>FMN</name>
        <dbReference type="ChEBI" id="CHEBI:58210"/>
    </ligand>
</feature>